<name>A0AAP4D0H4_9ENTR</name>
<evidence type="ECO:0000313" key="1">
    <source>
        <dbReference type="EMBL" id="MDK9362727.1"/>
    </source>
</evidence>
<sequence length="154" mass="17446">MIKLKEVEDNNVYLTLDNHKSDEFILKQNLDALITYKNDEMTRIAQDMVSIPAALVRLKWENRREIYSLQVKEEIYGAMINAVMSLKPELKEKIMGRLESNYQHLLSREVSTLRLTRKLADGGYHTSNVTAVALDEEALAAKADAASPAPVDPE</sequence>
<accession>A0AAP4D0H4</accession>
<dbReference type="Proteomes" id="UP001223214">
    <property type="component" value="Unassembled WGS sequence"/>
</dbReference>
<organism evidence="1 2">
    <name type="scientific">Lelliottia wanjuensis</name>
    <dbReference type="NCBI Taxonomy" id="3050585"/>
    <lineage>
        <taxon>Bacteria</taxon>
        <taxon>Pseudomonadati</taxon>
        <taxon>Pseudomonadota</taxon>
        <taxon>Gammaproteobacteria</taxon>
        <taxon>Enterobacterales</taxon>
        <taxon>Enterobacteriaceae</taxon>
        <taxon>Lelliottia</taxon>
    </lineage>
</organism>
<comment type="caution">
    <text evidence="1">The sequence shown here is derived from an EMBL/GenBank/DDBJ whole genome shotgun (WGS) entry which is preliminary data.</text>
</comment>
<proteinExistence type="predicted"/>
<reference evidence="1 2" key="1">
    <citation type="submission" date="2023-06" db="EMBL/GenBank/DDBJ databases">
        <title>Identification and characterization of antibiotic-resistant Gram-negative bacteria.</title>
        <authorList>
            <person name="Cho G.-S."/>
            <person name="Lee J."/>
            <person name="Tai E."/>
            <person name="Jeong S."/>
            <person name="Kim I."/>
            <person name="Kim B.-E."/>
            <person name="Jeong M.-I."/>
            <person name="Oh K.-K."/>
            <person name="Franz C.M.A.P."/>
        </authorList>
    </citation>
    <scope>NUCLEOTIDE SEQUENCE [LARGE SCALE GENOMIC DNA]</scope>
    <source>
        <strain evidence="1 2">V106_12</strain>
    </source>
</reference>
<evidence type="ECO:0000313" key="2">
    <source>
        <dbReference type="Proteomes" id="UP001223214"/>
    </source>
</evidence>
<dbReference type="AlphaFoldDB" id="A0AAP4D0H4"/>
<protein>
    <submittedName>
        <fullName evidence="1">Cytoplasmic protein</fullName>
    </submittedName>
</protein>
<keyword evidence="2" id="KW-1185">Reference proteome</keyword>
<dbReference type="EMBL" id="JASSOM010000045">
    <property type="protein sequence ID" value="MDK9362727.1"/>
    <property type="molecule type" value="Genomic_DNA"/>
</dbReference>
<dbReference type="RefSeq" id="WP_285148281.1">
    <property type="nucleotide sequence ID" value="NZ_JASSOM010000045.1"/>
</dbReference>
<gene>
    <name evidence="1" type="ORF">QQF32_05920</name>
</gene>